<dbReference type="Proteomes" id="UP000672097">
    <property type="component" value="Unassembled WGS sequence"/>
</dbReference>
<evidence type="ECO:0000256" key="11">
    <source>
        <dbReference type="SAM" id="Phobius"/>
    </source>
</evidence>
<name>A0ABS5E1Y6_9BURK</name>
<dbReference type="InterPro" id="IPR050980">
    <property type="entry name" value="2C_sensor_his_kinase"/>
</dbReference>
<reference evidence="14 15" key="1">
    <citation type="submission" date="2021-04" db="EMBL/GenBank/DDBJ databases">
        <title>The genome sequence of type strain Ideonella paludis KCTC 32238.</title>
        <authorList>
            <person name="Liu Y."/>
        </authorList>
    </citation>
    <scope>NUCLEOTIDE SEQUENCE [LARGE SCALE GENOMIC DNA]</scope>
    <source>
        <strain evidence="14 15">KCTC 32238</strain>
    </source>
</reference>
<dbReference type="Gene3D" id="3.30.565.10">
    <property type="entry name" value="Histidine kinase-like ATPase, C-terminal domain"/>
    <property type="match status" value="1"/>
</dbReference>
<organism evidence="14 15">
    <name type="scientific">Ideonella paludis</name>
    <dbReference type="NCBI Taxonomy" id="1233411"/>
    <lineage>
        <taxon>Bacteria</taxon>
        <taxon>Pseudomonadati</taxon>
        <taxon>Pseudomonadota</taxon>
        <taxon>Betaproteobacteria</taxon>
        <taxon>Burkholderiales</taxon>
        <taxon>Sphaerotilaceae</taxon>
        <taxon>Ideonella</taxon>
    </lineage>
</organism>
<proteinExistence type="predicted"/>
<dbReference type="SMART" id="SM00304">
    <property type="entry name" value="HAMP"/>
    <property type="match status" value="1"/>
</dbReference>
<dbReference type="CDD" id="cd06225">
    <property type="entry name" value="HAMP"/>
    <property type="match status" value="1"/>
</dbReference>
<comment type="catalytic activity">
    <reaction evidence="1">
        <text>ATP + protein L-histidine = ADP + protein N-phospho-L-histidine.</text>
        <dbReference type="EC" id="2.7.13.3"/>
    </reaction>
</comment>
<dbReference type="SMART" id="SM00387">
    <property type="entry name" value="HATPase_c"/>
    <property type="match status" value="1"/>
</dbReference>
<keyword evidence="15" id="KW-1185">Reference proteome</keyword>
<dbReference type="Pfam" id="PF02518">
    <property type="entry name" value="HATPase_c"/>
    <property type="match status" value="1"/>
</dbReference>
<evidence type="ECO:0000259" key="12">
    <source>
        <dbReference type="PROSITE" id="PS50109"/>
    </source>
</evidence>
<dbReference type="PRINTS" id="PR00344">
    <property type="entry name" value="BCTRLSENSOR"/>
</dbReference>
<dbReference type="SMART" id="SM00388">
    <property type="entry name" value="HisKA"/>
    <property type="match status" value="1"/>
</dbReference>
<protein>
    <recommendedName>
        <fullName evidence="3">histidine kinase</fullName>
        <ecNumber evidence="3">2.7.13.3</ecNumber>
    </recommendedName>
</protein>
<dbReference type="EMBL" id="JAGQDG010000006">
    <property type="protein sequence ID" value="MBQ0937041.1"/>
    <property type="molecule type" value="Genomic_DNA"/>
</dbReference>
<sequence length="432" mass="46826">MSVTFSLGMQRAFGEGWRGAIRPLVRDYIDRLADEVGSPPSIERAQALTQRLPVTLRIEGPLVQWQSGPDLDDLPPLPPPPLLLPPEHRRHMAHGPGPGADAPDHPNHPGRRTWMVRQTADGHTLTFGVDVRSFVRQPQMVGWITLAVLLTLTGLAYALVRRLFKPLDDIAAGASRYGQGDFSQPIPVRRADELGELAQRVNHMATDLSGMLDAKRALLLAISHELRSPLTRARLNAELVEEGAARDALLRDLGEMRDLITDLLESERLARRHQALNLEPIDWAGLLQQAVQACATPDTVHVSHSGEAPAWQGDRTRLALLLRNLIDNALRHGAGAPVEVHAAWSAQALTLTVRDHGPGVTPEQLAHLAEPFYRTDAARGRSTGGVGLGLHLCRLVAEAHGGTLQFAQAEPGLKVIVTLPLSGPQTAGHASA</sequence>
<evidence type="ECO:0000256" key="4">
    <source>
        <dbReference type="ARBA" id="ARBA00022475"/>
    </source>
</evidence>
<evidence type="ECO:0000313" key="15">
    <source>
        <dbReference type="Proteomes" id="UP000672097"/>
    </source>
</evidence>
<evidence type="ECO:0000256" key="10">
    <source>
        <dbReference type="SAM" id="MobiDB-lite"/>
    </source>
</evidence>
<keyword evidence="5" id="KW-0597">Phosphoprotein</keyword>
<evidence type="ECO:0000256" key="8">
    <source>
        <dbReference type="ARBA" id="ARBA00022777"/>
    </source>
</evidence>
<keyword evidence="4" id="KW-1003">Cell membrane</keyword>
<gene>
    <name evidence="14" type="ORF">KAK11_17065</name>
</gene>
<feature type="domain" description="HAMP" evidence="13">
    <location>
        <begin position="161"/>
        <end position="213"/>
    </location>
</feature>
<dbReference type="Gene3D" id="6.10.340.10">
    <property type="match status" value="1"/>
</dbReference>
<evidence type="ECO:0000256" key="2">
    <source>
        <dbReference type="ARBA" id="ARBA00004651"/>
    </source>
</evidence>
<evidence type="ECO:0000256" key="9">
    <source>
        <dbReference type="ARBA" id="ARBA00022840"/>
    </source>
</evidence>
<dbReference type="InterPro" id="IPR004358">
    <property type="entry name" value="Sig_transdc_His_kin-like_C"/>
</dbReference>
<keyword evidence="8" id="KW-0418">Kinase</keyword>
<evidence type="ECO:0000256" key="5">
    <source>
        <dbReference type="ARBA" id="ARBA00022553"/>
    </source>
</evidence>
<keyword evidence="7" id="KW-0547">Nucleotide-binding</keyword>
<dbReference type="InterPro" id="IPR036890">
    <property type="entry name" value="HATPase_C_sf"/>
</dbReference>
<dbReference type="Pfam" id="PF00672">
    <property type="entry name" value="HAMP"/>
    <property type="match status" value="1"/>
</dbReference>
<comment type="subcellular location">
    <subcellularLocation>
        <location evidence="2">Cell membrane</location>
        <topology evidence="2">Multi-pass membrane protein</topology>
    </subcellularLocation>
</comment>
<keyword evidence="11" id="KW-0472">Membrane</keyword>
<dbReference type="InterPro" id="IPR003661">
    <property type="entry name" value="HisK_dim/P_dom"/>
</dbReference>
<dbReference type="EC" id="2.7.13.3" evidence="3"/>
<dbReference type="PANTHER" id="PTHR44936">
    <property type="entry name" value="SENSOR PROTEIN CREC"/>
    <property type="match status" value="1"/>
</dbReference>
<accession>A0ABS5E1Y6</accession>
<evidence type="ECO:0000256" key="7">
    <source>
        <dbReference type="ARBA" id="ARBA00022741"/>
    </source>
</evidence>
<feature type="domain" description="Histidine kinase" evidence="12">
    <location>
        <begin position="221"/>
        <end position="423"/>
    </location>
</feature>
<feature type="transmembrane region" description="Helical" evidence="11">
    <location>
        <begin position="140"/>
        <end position="160"/>
    </location>
</feature>
<dbReference type="InterPro" id="IPR003594">
    <property type="entry name" value="HATPase_dom"/>
</dbReference>
<comment type="caution">
    <text evidence="14">The sequence shown here is derived from an EMBL/GenBank/DDBJ whole genome shotgun (WGS) entry which is preliminary data.</text>
</comment>
<evidence type="ECO:0000256" key="6">
    <source>
        <dbReference type="ARBA" id="ARBA00022679"/>
    </source>
</evidence>
<evidence type="ECO:0000256" key="1">
    <source>
        <dbReference type="ARBA" id="ARBA00000085"/>
    </source>
</evidence>
<feature type="compositionally biased region" description="Pro residues" evidence="10">
    <location>
        <begin position="75"/>
        <end position="84"/>
    </location>
</feature>
<keyword evidence="11" id="KW-0812">Transmembrane</keyword>
<keyword evidence="6" id="KW-0808">Transferase</keyword>
<dbReference type="InterPro" id="IPR003660">
    <property type="entry name" value="HAMP_dom"/>
</dbReference>
<dbReference type="PROSITE" id="PS50109">
    <property type="entry name" value="HIS_KIN"/>
    <property type="match status" value="1"/>
</dbReference>
<keyword evidence="11" id="KW-1133">Transmembrane helix</keyword>
<dbReference type="PROSITE" id="PS50885">
    <property type="entry name" value="HAMP"/>
    <property type="match status" value="1"/>
</dbReference>
<keyword evidence="9" id="KW-0067">ATP-binding</keyword>
<dbReference type="SUPFAM" id="SSF158472">
    <property type="entry name" value="HAMP domain-like"/>
    <property type="match status" value="1"/>
</dbReference>
<evidence type="ECO:0000256" key="3">
    <source>
        <dbReference type="ARBA" id="ARBA00012438"/>
    </source>
</evidence>
<evidence type="ECO:0000313" key="14">
    <source>
        <dbReference type="EMBL" id="MBQ0937041.1"/>
    </source>
</evidence>
<dbReference type="Pfam" id="PF00512">
    <property type="entry name" value="HisKA"/>
    <property type="match status" value="1"/>
</dbReference>
<dbReference type="CDD" id="cd00082">
    <property type="entry name" value="HisKA"/>
    <property type="match status" value="1"/>
</dbReference>
<dbReference type="InterPro" id="IPR036097">
    <property type="entry name" value="HisK_dim/P_sf"/>
</dbReference>
<dbReference type="PANTHER" id="PTHR44936:SF10">
    <property type="entry name" value="SENSOR PROTEIN RSTB"/>
    <property type="match status" value="1"/>
</dbReference>
<dbReference type="Gene3D" id="1.10.287.130">
    <property type="match status" value="1"/>
</dbReference>
<dbReference type="InterPro" id="IPR005467">
    <property type="entry name" value="His_kinase_dom"/>
</dbReference>
<evidence type="ECO:0000259" key="13">
    <source>
        <dbReference type="PROSITE" id="PS50885"/>
    </source>
</evidence>
<dbReference type="SUPFAM" id="SSF55874">
    <property type="entry name" value="ATPase domain of HSP90 chaperone/DNA topoisomerase II/histidine kinase"/>
    <property type="match status" value="1"/>
</dbReference>
<feature type="region of interest" description="Disordered" evidence="10">
    <location>
        <begin position="67"/>
        <end position="110"/>
    </location>
</feature>
<dbReference type="SUPFAM" id="SSF47384">
    <property type="entry name" value="Homodimeric domain of signal transducing histidine kinase"/>
    <property type="match status" value="1"/>
</dbReference>